<dbReference type="InterPro" id="IPR035948">
    <property type="entry name" value="YwqG-like_sf"/>
</dbReference>
<dbReference type="SUPFAM" id="SSF103032">
    <property type="entry name" value="Hypothetical protein YwqG"/>
    <property type="match status" value="1"/>
</dbReference>
<sequence length="260" mass="29043">MALLEEDRVRRLLRPLLRTRTVLEPVASRPAERELTGTRFGGLPAMEDGESWPVCDGCADDLRFVAQVNNERDGLHDRLPIAFFTFFYCWNCHPWGRSGERGGWLVRSYTSLTDPHVADAGDGPAFEERHALPLPGKSLPDGCGMSLHCPELWDLVPGDSGGRDAWANWRVVDSASLDLTHERVRAPHLRNAGVAIGGYPYWANGGDQTPFCPDCPDPMELLLQIRPTELTDASWGDVGTLYLFMCREHTQRTGLRIQCT</sequence>
<dbReference type="RefSeq" id="WP_184786518.1">
    <property type="nucleotide sequence ID" value="NZ_BONT01000014.1"/>
</dbReference>
<dbReference type="EMBL" id="JACHGT010000003">
    <property type="protein sequence ID" value="MBB6033627.1"/>
    <property type="molecule type" value="Genomic_DNA"/>
</dbReference>
<dbReference type="InterPro" id="IPR015315">
    <property type="entry name" value="DUF1963"/>
</dbReference>
<dbReference type="Pfam" id="PF09234">
    <property type="entry name" value="DUF1963"/>
    <property type="match status" value="1"/>
</dbReference>
<name>A0A841FKE5_9ACTN</name>
<proteinExistence type="predicted"/>
<protein>
    <submittedName>
        <fullName evidence="1">Uncharacterized protein YwqG</fullName>
    </submittedName>
</protein>
<evidence type="ECO:0000313" key="1">
    <source>
        <dbReference type="EMBL" id="MBB6033627.1"/>
    </source>
</evidence>
<accession>A0A841FKE5</accession>
<gene>
    <name evidence="1" type="ORF">HNR73_001477</name>
</gene>
<reference evidence="1 2" key="1">
    <citation type="submission" date="2020-08" db="EMBL/GenBank/DDBJ databases">
        <title>Genomic Encyclopedia of Type Strains, Phase IV (KMG-IV): sequencing the most valuable type-strain genomes for metagenomic binning, comparative biology and taxonomic classification.</title>
        <authorList>
            <person name="Goeker M."/>
        </authorList>
    </citation>
    <scope>NUCLEOTIDE SEQUENCE [LARGE SCALE GENOMIC DNA]</scope>
    <source>
        <strain evidence="1 2">YIM 65646</strain>
    </source>
</reference>
<organism evidence="1 2">
    <name type="scientific">Phytomonospora endophytica</name>
    <dbReference type="NCBI Taxonomy" id="714109"/>
    <lineage>
        <taxon>Bacteria</taxon>
        <taxon>Bacillati</taxon>
        <taxon>Actinomycetota</taxon>
        <taxon>Actinomycetes</taxon>
        <taxon>Micromonosporales</taxon>
        <taxon>Micromonosporaceae</taxon>
        <taxon>Phytomonospora</taxon>
    </lineage>
</organism>
<comment type="caution">
    <text evidence="1">The sequence shown here is derived from an EMBL/GenBank/DDBJ whole genome shotgun (WGS) entry which is preliminary data.</text>
</comment>
<evidence type="ECO:0000313" key="2">
    <source>
        <dbReference type="Proteomes" id="UP000548476"/>
    </source>
</evidence>
<keyword evidence="2" id="KW-1185">Reference proteome</keyword>
<dbReference type="AlphaFoldDB" id="A0A841FKE5"/>
<dbReference type="Gene3D" id="2.30.320.10">
    <property type="entry name" value="YwqG-like"/>
    <property type="match status" value="1"/>
</dbReference>
<dbReference type="Proteomes" id="UP000548476">
    <property type="component" value="Unassembled WGS sequence"/>
</dbReference>